<dbReference type="Gene3D" id="1.10.630.10">
    <property type="entry name" value="Cytochrome P450"/>
    <property type="match status" value="1"/>
</dbReference>
<dbReference type="InterPro" id="IPR017972">
    <property type="entry name" value="Cyt_P450_CS"/>
</dbReference>
<dbReference type="PROSITE" id="PS00086">
    <property type="entry name" value="CYTOCHROME_P450"/>
    <property type="match status" value="1"/>
</dbReference>
<keyword evidence="4" id="KW-1185">Reference proteome</keyword>
<evidence type="ECO:0000313" key="4">
    <source>
        <dbReference type="Proteomes" id="UP000628854"/>
    </source>
</evidence>
<dbReference type="Pfam" id="PF00067">
    <property type="entry name" value="p450"/>
    <property type="match status" value="1"/>
</dbReference>
<gene>
    <name evidence="3" type="ORF">GCM10011503_19840</name>
</gene>
<keyword evidence="2" id="KW-0560">Oxidoreductase</keyword>
<dbReference type="RefSeq" id="WP_084392401.1">
    <property type="nucleotide sequence ID" value="NZ_BMKF01000002.1"/>
</dbReference>
<proteinExistence type="inferred from homology"/>
<keyword evidence="2" id="KW-0349">Heme</keyword>
<comment type="caution">
    <text evidence="3">The sequence shown here is derived from an EMBL/GenBank/DDBJ whole genome shotgun (WGS) entry which is preliminary data.</text>
</comment>
<evidence type="ECO:0000256" key="1">
    <source>
        <dbReference type="ARBA" id="ARBA00010617"/>
    </source>
</evidence>
<comment type="similarity">
    <text evidence="1 2">Belongs to the cytochrome P450 family.</text>
</comment>
<dbReference type="InterPro" id="IPR002397">
    <property type="entry name" value="Cyt_P450_B"/>
</dbReference>
<organism evidence="3 4">
    <name type="scientific">Henriciella pelagia</name>
    <dbReference type="NCBI Taxonomy" id="1977912"/>
    <lineage>
        <taxon>Bacteria</taxon>
        <taxon>Pseudomonadati</taxon>
        <taxon>Pseudomonadota</taxon>
        <taxon>Alphaproteobacteria</taxon>
        <taxon>Hyphomonadales</taxon>
        <taxon>Hyphomonadaceae</taxon>
        <taxon>Henriciella</taxon>
    </lineage>
</organism>
<keyword evidence="2" id="KW-0503">Monooxygenase</keyword>
<dbReference type="SUPFAM" id="SSF48264">
    <property type="entry name" value="Cytochrome P450"/>
    <property type="match status" value="1"/>
</dbReference>
<dbReference type="PANTHER" id="PTHR46696:SF1">
    <property type="entry name" value="CYTOCHROME P450 YJIB-RELATED"/>
    <property type="match status" value="1"/>
</dbReference>
<dbReference type="PANTHER" id="PTHR46696">
    <property type="entry name" value="P450, PUTATIVE (EUROFUNG)-RELATED"/>
    <property type="match status" value="1"/>
</dbReference>
<dbReference type="InterPro" id="IPR001128">
    <property type="entry name" value="Cyt_P450"/>
</dbReference>
<dbReference type="Proteomes" id="UP000628854">
    <property type="component" value="Unassembled WGS sequence"/>
</dbReference>
<keyword evidence="2" id="KW-0479">Metal-binding</keyword>
<dbReference type="InterPro" id="IPR036396">
    <property type="entry name" value="Cyt_P450_sf"/>
</dbReference>
<evidence type="ECO:0000256" key="2">
    <source>
        <dbReference type="RuleBase" id="RU000461"/>
    </source>
</evidence>
<dbReference type="EMBL" id="BMKF01000002">
    <property type="protein sequence ID" value="GGB71189.1"/>
    <property type="molecule type" value="Genomic_DNA"/>
</dbReference>
<accession>A0ABQ1JNZ9</accession>
<protein>
    <submittedName>
        <fullName evidence="3">Cytochrome P450</fullName>
    </submittedName>
</protein>
<dbReference type="CDD" id="cd11033">
    <property type="entry name" value="CYP142-like"/>
    <property type="match status" value="1"/>
</dbReference>
<keyword evidence="2" id="KW-0408">Iron</keyword>
<sequence length="419" mass="48142">MADSAQLIDDVVDRNLHGPIDQVDPSEAVLFETEAHHDVFKRLRREDPVHFLPDSPFGPYWSITRFDDIVTVDSNHKVFSSQPSIVIGDPTDDFQPPMFIAMDQPKHDVQRRAAQPAVAPSQLSDLEALIRQRVCTILDDLPVGETFNWVDKVSIELTTQMLATLFDFPFEDRHKLPFWSDVTTTTEAVGAAGADMEERKRHLHECLEYFSRLWVERASQPPKFDFISLLAHNPETKDMIKNPIELLGNLMLLIVGGNDTTRNSITGGVYFLNRYPEQYEKLKADPSLIPNMVSEIIRYQTPLAHMRRIALEDFELGGKLIRKGDKVVMWYASGNRDEDVIDRADEFLIDRKRARHHVAFGFGIHRCMGNRVAEMQLRILWEEILKRFDKVEVVGEPERVQSNFVTGYTKLPVVLHPKR</sequence>
<evidence type="ECO:0000313" key="3">
    <source>
        <dbReference type="EMBL" id="GGB71189.1"/>
    </source>
</evidence>
<reference evidence="4" key="1">
    <citation type="journal article" date="2019" name="Int. J. Syst. Evol. Microbiol.">
        <title>The Global Catalogue of Microorganisms (GCM) 10K type strain sequencing project: providing services to taxonomists for standard genome sequencing and annotation.</title>
        <authorList>
            <consortium name="The Broad Institute Genomics Platform"/>
            <consortium name="The Broad Institute Genome Sequencing Center for Infectious Disease"/>
            <person name="Wu L."/>
            <person name="Ma J."/>
        </authorList>
    </citation>
    <scope>NUCLEOTIDE SEQUENCE [LARGE SCALE GENOMIC DNA]</scope>
    <source>
        <strain evidence="4">CGMCC 1.15928</strain>
    </source>
</reference>
<name>A0ABQ1JNZ9_9PROT</name>
<dbReference type="PRINTS" id="PR00359">
    <property type="entry name" value="BP450"/>
</dbReference>